<dbReference type="InterPro" id="IPR035437">
    <property type="entry name" value="SNase_OB-fold_sf"/>
</dbReference>
<keyword evidence="4" id="KW-1185">Reference proteome</keyword>
<dbReference type="EMBL" id="JBDJAW010000025">
    <property type="protein sequence ID" value="MEN3538678.1"/>
    <property type="molecule type" value="Genomic_DNA"/>
</dbReference>
<dbReference type="SMART" id="SM00894">
    <property type="entry name" value="Excalibur"/>
    <property type="match status" value="1"/>
</dbReference>
<feature type="domain" description="Excalibur calcium-binding" evidence="2">
    <location>
        <begin position="205"/>
        <end position="242"/>
    </location>
</feature>
<evidence type="ECO:0000256" key="1">
    <source>
        <dbReference type="SAM" id="MobiDB-lite"/>
    </source>
</evidence>
<dbReference type="Pfam" id="PF05901">
    <property type="entry name" value="Excalibur"/>
    <property type="match status" value="1"/>
</dbReference>
<feature type="region of interest" description="Disordered" evidence="1">
    <location>
        <begin position="131"/>
        <end position="228"/>
    </location>
</feature>
<organism evidence="3 4">
    <name type="scientific">Microbispora maris</name>
    <dbReference type="NCBI Taxonomy" id="3144104"/>
    <lineage>
        <taxon>Bacteria</taxon>
        <taxon>Bacillati</taxon>
        <taxon>Actinomycetota</taxon>
        <taxon>Actinomycetes</taxon>
        <taxon>Streptosporangiales</taxon>
        <taxon>Streptosporangiaceae</taxon>
        <taxon>Microbispora</taxon>
    </lineage>
</organism>
<dbReference type="Proteomes" id="UP001447516">
    <property type="component" value="Unassembled WGS sequence"/>
</dbReference>
<reference evidence="3 4" key="1">
    <citation type="submission" date="2024-05" db="EMBL/GenBank/DDBJ databases">
        <title>Microbispora sp.ZYX-F-249.</title>
        <authorList>
            <person name="Xie H."/>
        </authorList>
    </citation>
    <scope>NUCLEOTIDE SEQUENCE [LARGE SCALE GENOMIC DNA]</scope>
    <source>
        <strain evidence="3 4">ZYX-F-249</strain>
    </source>
</reference>
<dbReference type="SUPFAM" id="SSF50199">
    <property type="entry name" value="Staphylococcal nuclease"/>
    <property type="match status" value="1"/>
</dbReference>
<name>A0ABV0ATV1_9ACTN</name>
<comment type="caution">
    <text evidence="3">The sequence shown here is derived from an EMBL/GenBank/DDBJ whole genome shotgun (WGS) entry which is preliminary data.</text>
</comment>
<dbReference type="InterPro" id="IPR016071">
    <property type="entry name" value="Staphylococal_nuclease_OB-fold"/>
</dbReference>
<proteinExistence type="predicted"/>
<evidence type="ECO:0000313" key="4">
    <source>
        <dbReference type="Proteomes" id="UP001447516"/>
    </source>
</evidence>
<dbReference type="Gene3D" id="2.40.50.90">
    <property type="match status" value="1"/>
</dbReference>
<dbReference type="InterPro" id="IPR008613">
    <property type="entry name" value="Excalibur_Ca-bd_domain"/>
</dbReference>
<sequence length="243" mass="25670">MDGDTADVVTTSGRTVRIGLLEAEAPDKGVCWSPEATARLKALLPPGKPAYVRAAEQVPEQDRIMIYVWSAKGVYVNGDMVRNGLAQTVNSFPEHSYTEWQYWEQVRAQVDKVGLWSGCWAADTYDKRGSLQAPPGAGAATPAPIEPVDASPAPPGTTYSLEPIPPGSTAGSVAAVRPSPSPASNSSPSPSPSPSPNAGGATDPRYGTCEEANAAGLGPYYRGTDPEYDWYIDRDGDGVVCER</sequence>
<dbReference type="Pfam" id="PF00565">
    <property type="entry name" value="SNase"/>
    <property type="match status" value="1"/>
</dbReference>
<evidence type="ECO:0000259" key="2">
    <source>
        <dbReference type="SMART" id="SM00894"/>
    </source>
</evidence>
<evidence type="ECO:0000313" key="3">
    <source>
        <dbReference type="EMBL" id="MEN3538678.1"/>
    </source>
</evidence>
<feature type="compositionally biased region" description="Low complexity" evidence="1">
    <location>
        <begin position="133"/>
        <end position="143"/>
    </location>
</feature>
<gene>
    <name evidence="3" type="ORF">AAH991_26440</name>
</gene>
<accession>A0ABV0ATV1</accession>
<protein>
    <submittedName>
        <fullName evidence="3">Excalibur calcium-binding domain-containing protein</fullName>
    </submittedName>
</protein>
<dbReference type="RefSeq" id="WP_346228606.1">
    <property type="nucleotide sequence ID" value="NZ_JBDJAW010000025.1"/>
</dbReference>